<comment type="caution">
    <text evidence="1">The sequence shown here is derived from an EMBL/GenBank/DDBJ whole genome shotgun (WGS) entry which is preliminary data.</text>
</comment>
<accession>A0ABW5RAP8</accession>
<organism evidence="1 2">
    <name type="scientific">Marinicrinis sediminis</name>
    <dbReference type="NCBI Taxonomy" id="1652465"/>
    <lineage>
        <taxon>Bacteria</taxon>
        <taxon>Bacillati</taxon>
        <taxon>Bacillota</taxon>
        <taxon>Bacilli</taxon>
        <taxon>Bacillales</taxon>
        <taxon>Paenibacillaceae</taxon>
    </lineage>
</organism>
<proteinExistence type="predicted"/>
<dbReference type="EMBL" id="JBHUMM010000015">
    <property type="protein sequence ID" value="MFD2671810.1"/>
    <property type="molecule type" value="Genomic_DNA"/>
</dbReference>
<protein>
    <recommendedName>
        <fullName evidence="3">Phage tail protein</fullName>
    </recommendedName>
</protein>
<dbReference type="Proteomes" id="UP001597497">
    <property type="component" value="Unassembled WGS sequence"/>
</dbReference>
<evidence type="ECO:0000313" key="1">
    <source>
        <dbReference type="EMBL" id="MFD2671810.1"/>
    </source>
</evidence>
<dbReference type="RefSeq" id="WP_379929284.1">
    <property type="nucleotide sequence ID" value="NZ_JBHUMM010000015.1"/>
</dbReference>
<gene>
    <name evidence="1" type="ORF">ACFSUC_09340</name>
</gene>
<keyword evidence="2" id="KW-1185">Reference proteome</keyword>
<evidence type="ECO:0008006" key="3">
    <source>
        <dbReference type="Google" id="ProtNLM"/>
    </source>
</evidence>
<name>A0ABW5RAP8_9BACL</name>
<evidence type="ECO:0000313" key="2">
    <source>
        <dbReference type="Proteomes" id="UP001597497"/>
    </source>
</evidence>
<sequence length="137" mass="15966">MNIIFAANNFEETITLPIIPAEFAGVNEPWKNQEFETMKHGTIKLIGTKGLRNLSISSFFPRKEYDFAKDKRNGMEYVQFFKRWRAKRVPIRIIITLNDGSEFINMAVTVDEFTYSLDRAEDIPYALTLSEFVFIKV</sequence>
<reference evidence="2" key="1">
    <citation type="journal article" date="2019" name="Int. J. Syst. Evol. Microbiol.">
        <title>The Global Catalogue of Microorganisms (GCM) 10K type strain sequencing project: providing services to taxonomists for standard genome sequencing and annotation.</title>
        <authorList>
            <consortium name="The Broad Institute Genomics Platform"/>
            <consortium name="The Broad Institute Genome Sequencing Center for Infectious Disease"/>
            <person name="Wu L."/>
            <person name="Ma J."/>
        </authorList>
    </citation>
    <scope>NUCLEOTIDE SEQUENCE [LARGE SCALE GENOMIC DNA]</scope>
    <source>
        <strain evidence="2">KCTC 33676</strain>
    </source>
</reference>